<feature type="region of interest" description="Disordered" evidence="1">
    <location>
        <begin position="152"/>
        <end position="174"/>
    </location>
</feature>
<dbReference type="HOGENOM" id="CLU_1538456_0_0_5"/>
<accession>A0A068T1L5</accession>
<proteinExistence type="predicted"/>
<reference evidence="3" key="1">
    <citation type="journal article" date="2014" name="BMC Genomics">
        <title>Genome sequencing of two Neorhizobium galegae strains reveals a noeT gene responsible for the unusual acetylation of the nodulation factors.</title>
        <authorList>
            <person name="Osterman J."/>
            <person name="Marsh J."/>
            <person name="Laine P.K."/>
            <person name="Zeng Z."/>
            <person name="Alatalo E."/>
            <person name="Sullivan J.T."/>
            <person name="Young J.P."/>
            <person name="Thomas-Oates J."/>
            <person name="Paulin L."/>
            <person name="Lindstrom K."/>
        </authorList>
    </citation>
    <scope>NUCLEOTIDE SEQUENCE [LARGE SCALE GENOMIC DNA]</scope>
    <source>
        <strain evidence="3">HAMBI 540</strain>
    </source>
</reference>
<dbReference type="EMBL" id="HG938354">
    <property type="protein sequence ID" value="CDN51969.1"/>
    <property type="molecule type" value="Genomic_DNA"/>
</dbReference>
<keyword evidence="2" id="KW-0614">Plasmid</keyword>
<evidence type="ECO:0000313" key="2">
    <source>
        <dbReference type="EMBL" id="CDN51969.1"/>
    </source>
</evidence>
<organism evidence="2 3">
    <name type="scientific">Neorhizobium galegae bv. orientalis str. HAMBI 540</name>
    <dbReference type="NCBI Taxonomy" id="1028800"/>
    <lineage>
        <taxon>Bacteria</taxon>
        <taxon>Pseudomonadati</taxon>
        <taxon>Pseudomonadota</taxon>
        <taxon>Alphaproteobacteria</taxon>
        <taxon>Hyphomicrobiales</taxon>
        <taxon>Rhizobiaceae</taxon>
        <taxon>Rhizobium/Agrobacterium group</taxon>
        <taxon>Neorhizobium</taxon>
    </lineage>
</organism>
<dbReference type="AlphaFoldDB" id="A0A068T1L5"/>
<dbReference type="Proteomes" id="UP000028181">
    <property type="component" value="Plasmid pHAMBI540a"/>
</dbReference>
<name>A0A068T1L5_NEOGA</name>
<dbReference type="KEGG" id="ngg:RG540_PA12930"/>
<evidence type="ECO:0000313" key="3">
    <source>
        <dbReference type="Proteomes" id="UP000028181"/>
    </source>
</evidence>
<keyword evidence="3" id="KW-1185">Reference proteome</keyword>
<protein>
    <submittedName>
        <fullName evidence="2">Uncharacterized protein</fullName>
    </submittedName>
</protein>
<evidence type="ECO:0000256" key="1">
    <source>
        <dbReference type="SAM" id="MobiDB-lite"/>
    </source>
</evidence>
<gene>
    <name evidence="2" type="ORF">RG540_PA12930</name>
</gene>
<sequence length="174" mass="19364">MMCSDCYPGMVGAFAPLKEICPDRATSELMELTAQLASVISHRQAANVLAKFLPVEPTETRATARKRTIRRADRQPGSGERIDNQVANEEWLATRKMEERHQLEMPLPGDQRKEFVISIDTAMFVAPNPIQREASSLLFAAPDLYSDRTAVRSSTMDNATEPGFVSPQPSLSQR</sequence>
<geneLocation type="plasmid" evidence="3">
    <name>II</name>
</geneLocation>